<evidence type="ECO:0000256" key="3">
    <source>
        <dbReference type="ARBA" id="ARBA00022722"/>
    </source>
</evidence>
<accession>A0AAF0ZJ42</accession>
<feature type="domain" description="Reverse transcriptase" evidence="7">
    <location>
        <begin position="115"/>
        <end position="271"/>
    </location>
</feature>
<keyword evidence="1" id="KW-0808">Transferase</keyword>
<feature type="domain" description="Reverse transcriptase RNase H-like" evidence="8">
    <location>
        <begin position="324"/>
        <end position="415"/>
    </location>
</feature>
<keyword evidence="4" id="KW-0255">Endonuclease</keyword>
<dbReference type="InterPro" id="IPR000477">
    <property type="entry name" value="RT_dom"/>
</dbReference>
<keyword evidence="3" id="KW-0540">Nuclease</keyword>
<keyword evidence="10" id="KW-1185">Reference proteome</keyword>
<evidence type="ECO:0000256" key="4">
    <source>
        <dbReference type="ARBA" id="ARBA00022759"/>
    </source>
</evidence>
<gene>
    <name evidence="9" type="ORF">MTR67_034292</name>
</gene>
<dbReference type="InterPro" id="IPR041373">
    <property type="entry name" value="RT_RNaseH"/>
</dbReference>
<evidence type="ECO:0000256" key="5">
    <source>
        <dbReference type="ARBA" id="ARBA00022801"/>
    </source>
</evidence>
<keyword evidence="6" id="KW-0695">RNA-directed DNA polymerase</keyword>
<sequence length="463" mass="53400">MSKFVSGVSKIVVKKCRTGILINDMDISRLMVHAQQIEAEKLRGRSRETKKARAGDGVDGSMRGYGFRTTLESVPVVNEFSEVFLDDLPIVPPEKEIDFDIDIFPYKQPISIPPYRMAPVELKELNEQMKDLLDKVTVKNKYPLPRIDNVLDQLQGASYFSKIDLWSGYHQLRVKEDDIQKMAFQTRYDHYEFLVMSFGLTNAPTTFMDLMNRVLRQDLNMFVTVFINDILIYSRSEDEHTDYLRIVFQYLKDQQFFAKFRKCEFWLRSTASHCFRIIFNCLSIDGIDPKKAKFIWSEACEKNIQALKDRLTFALVLTLPDGTDGFVVYCDVSRIGLGCVIMQNGKVIAYASRQLKIHEKNYPTHDVELVAVVFALKIWRHYLYGVHVDVFTNHKSLNYVFNQKDLSLHQRRFARLGVRLVDSTKGSVMVQNSSESLFVADVKAKQGLDSTLVELKKAVLKSS</sequence>
<dbReference type="CDD" id="cd01647">
    <property type="entry name" value="RT_LTR"/>
    <property type="match status" value="1"/>
</dbReference>
<keyword evidence="2" id="KW-0548">Nucleotidyltransferase</keyword>
<evidence type="ECO:0000259" key="7">
    <source>
        <dbReference type="Pfam" id="PF00078"/>
    </source>
</evidence>
<name>A0AAF0ZJ42_SOLVR</name>
<dbReference type="AlphaFoldDB" id="A0AAF0ZJ42"/>
<evidence type="ECO:0000313" key="10">
    <source>
        <dbReference type="Proteomes" id="UP001234989"/>
    </source>
</evidence>
<dbReference type="SUPFAM" id="SSF56672">
    <property type="entry name" value="DNA/RNA polymerases"/>
    <property type="match status" value="1"/>
</dbReference>
<dbReference type="Pfam" id="PF00078">
    <property type="entry name" value="RVT_1"/>
    <property type="match status" value="1"/>
</dbReference>
<dbReference type="CDD" id="cd09274">
    <property type="entry name" value="RNase_HI_RT_Ty3"/>
    <property type="match status" value="1"/>
</dbReference>
<reference evidence="9" key="1">
    <citation type="submission" date="2023-08" db="EMBL/GenBank/DDBJ databases">
        <title>A de novo genome assembly of Solanum verrucosum Schlechtendal, a Mexican diploid species geographically isolated from the other diploid A-genome species in potato relatives.</title>
        <authorList>
            <person name="Hosaka K."/>
        </authorList>
    </citation>
    <scope>NUCLEOTIDE SEQUENCE</scope>
    <source>
        <tissue evidence="9">Young leaves</tissue>
    </source>
</reference>
<dbReference type="PANTHER" id="PTHR24559">
    <property type="entry name" value="TRANSPOSON TY3-I GAG-POL POLYPROTEIN"/>
    <property type="match status" value="1"/>
</dbReference>
<dbReference type="Proteomes" id="UP001234989">
    <property type="component" value="Chromosome 8"/>
</dbReference>
<evidence type="ECO:0000256" key="2">
    <source>
        <dbReference type="ARBA" id="ARBA00022695"/>
    </source>
</evidence>
<dbReference type="GO" id="GO:0016787">
    <property type="term" value="F:hydrolase activity"/>
    <property type="evidence" value="ECO:0007669"/>
    <property type="project" value="UniProtKB-KW"/>
</dbReference>
<dbReference type="Gene3D" id="3.30.70.270">
    <property type="match status" value="1"/>
</dbReference>
<dbReference type="PANTHER" id="PTHR24559:SF444">
    <property type="entry name" value="REVERSE TRANSCRIPTASE DOMAIN-CONTAINING PROTEIN"/>
    <property type="match status" value="1"/>
</dbReference>
<evidence type="ECO:0000256" key="6">
    <source>
        <dbReference type="ARBA" id="ARBA00022918"/>
    </source>
</evidence>
<proteinExistence type="predicted"/>
<dbReference type="Gene3D" id="3.10.10.10">
    <property type="entry name" value="HIV Type 1 Reverse Transcriptase, subunit A, domain 1"/>
    <property type="match status" value="1"/>
</dbReference>
<dbReference type="InterPro" id="IPR043128">
    <property type="entry name" value="Rev_trsase/Diguanyl_cyclase"/>
</dbReference>
<dbReference type="InterPro" id="IPR053134">
    <property type="entry name" value="RNA-dir_DNA_polymerase"/>
</dbReference>
<dbReference type="InterPro" id="IPR043502">
    <property type="entry name" value="DNA/RNA_pol_sf"/>
</dbReference>
<dbReference type="GO" id="GO:0004519">
    <property type="term" value="F:endonuclease activity"/>
    <property type="evidence" value="ECO:0007669"/>
    <property type="project" value="UniProtKB-KW"/>
</dbReference>
<keyword evidence="5" id="KW-0378">Hydrolase</keyword>
<evidence type="ECO:0000313" key="9">
    <source>
        <dbReference type="EMBL" id="WMV40907.1"/>
    </source>
</evidence>
<dbReference type="EMBL" id="CP133619">
    <property type="protein sequence ID" value="WMV40907.1"/>
    <property type="molecule type" value="Genomic_DNA"/>
</dbReference>
<evidence type="ECO:0008006" key="11">
    <source>
        <dbReference type="Google" id="ProtNLM"/>
    </source>
</evidence>
<organism evidence="9 10">
    <name type="scientific">Solanum verrucosum</name>
    <dbReference type="NCBI Taxonomy" id="315347"/>
    <lineage>
        <taxon>Eukaryota</taxon>
        <taxon>Viridiplantae</taxon>
        <taxon>Streptophyta</taxon>
        <taxon>Embryophyta</taxon>
        <taxon>Tracheophyta</taxon>
        <taxon>Spermatophyta</taxon>
        <taxon>Magnoliopsida</taxon>
        <taxon>eudicotyledons</taxon>
        <taxon>Gunneridae</taxon>
        <taxon>Pentapetalae</taxon>
        <taxon>asterids</taxon>
        <taxon>lamiids</taxon>
        <taxon>Solanales</taxon>
        <taxon>Solanaceae</taxon>
        <taxon>Solanoideae</taxon>
        <taxon>Solaneae</taxon>
        <taxon>Solanum</taxon>
    </lineage>
</organism>
<evidence type="ECO:0000256" key="1">
    <source>
        <dbReference type="ARBA" id="ARBA00022679"/>
    </source>
</evidence>
<dbReference type="Pfam" id="PF17917">
    <property type="entry name" value="RT_RNaseH"/>
    <property type="match status" value="1"/>
</dbReference>
<dbReference type="GO" id="GO:0003964">
    <property type="term" value="F:RNA-directed DNA polymerase activity"/>
    <property type="evidence" value="ECO:0007669"/>
    <property type="project" value="UniProtKB-KW"/>
</dbReference>
<evidence type="ECO:0000259" key="8">
    <source>
        <dbReference type="Pfam" id="PF17917"/>
    </source>
</evidence>
<dbReference type="FunFam" id="3.10.20.370:FF:000001">
    <property type="entry name" value="Retrovirus-related Pol polyprotein from transposon 17.6-like protein"/>
    <property type="match status" value="1"/>
</dbReference>
<protein>
    <recommendedName>
        <fullName evidence="11">Retrotransposon protein, putative, Ty3-gypsy subclass</fullName>
    </recommendedName>
</protein>